<dbReference type="EMBL" id="QVID01000001">
    <property type="protein sequence ID" value="RFN58801.1"/>
    <property type="molecule type" value="Genomic_DNA"/>
</dbReference>
<comment type="caution">
    <text evidence="2">The sequence shown here is derived from an EMBL/GenBank/DDBJ whole genome shotgun (WGS) entry which is preliminary data.</text>
</comment>
<dbReference type="PANTHER" id="PTHR32305:SF15">
    <property type="entry name" value="PROTEIN RHSA-RELATED"/>
    <property type="match status" value="1"/>
</dbReference>
<accession>A0A3E1Q9J8</accession>
<evidence type="ECO:0000313" key="3">
    <source>
        <dbReference type="Proteomes" id="UP000261082"/>
    </source>
</evidence>
<dbReference type="Gene3D" id="2.180.10.10">
    <property type="entry name" value="RHS repeat-associated core"/>
    <property type="match status" value="1"/>
</dbReference>
<proteinExistence type="predicted"/>
<dbReference type="PANTHER" id="PTHR32305">
    <property type="match status" value="1"/>
</dbReference>
<dbReference type="InterPro" id="IPR050708">
    <property type="entry name" value="T6SS_VgrG/RHS"/>
</dbReference>
<dbReference type="Proteomes" id="UP000261082">
    <property type="component" value="Unassembled WGS sequence"/>
</dbReference>
<organism evidence="2 3">
    <name type="scientific">Marixanthomonas ophiurae</name>
    <dbReference type="NCBI Taxonomy" id="387659"/>
    <lineage>
        <taxon>Bacteria</taxon>
        <taxon>Pseudomonadati</taxon>
        <taxon>Bacteroidota</taxon>
        <taxon>Flavobacteriia</taxon>
        <taxon>Flavobacteriales</taxon>
        <taxon>Flavobacteriaceae</taxon>
        <taxon>Marixanthomonas</taxon>
    </lineage>
</organism>
<reference evidence="2 3" key="1">
    <citation type="journal article" date="2007" name="Int. J. Syst. Evol. Microbiol.">
        <title>Marixanthomonas ophiurae gen. nov., sp. nov., a marine bacterium of the family Flavobacteriaceae isolated from a deep-sea brittle star.</title>
        <authorList>
            <person name="Romanenko L.A."/>
            <person name="Uchino M."/>
            <person name="Frolova G.M."/>
            <person name="Mikhailov V.V."/>
        </authorList>
    </citation>
    <scope>NUCLEOTIDE SEQUENCE [LARGE SCALE GENOMIC DNA]</scope>
    <source>
        <strain evidence="2 3">KMM 3046</strain>
    </source>
</reference>
<evidence type="ECO:0000256" key="1">
    <source>
        <dbReference type="SAM" id="MobiDB-lite"/>
    </source>
</evidence>
<sequence length="1980" mass="225081">MKKLYIILILLLVSHYSISQEHFVEGLNGDDIAYGNTINLEDQYFKCSSSSAINCPYPFEIEFTKLYTKLYFDDALRNYYGADWSIEIEYNIKLYTYVSGTTVSQIFSGKKLTINYHPTNNYKDIALEIFPISGDQFTKAEVEITDIIILDNNTSTTAQINNRIPDDVHFDLNLEVNRIYTLNPNQRPRVNSVGTFSNATNEYTISWDFLPGAAEYDVEWLFVDIGNNTQTDNFEIDFRNATRITTEQHFYKISMAYPRGFLIYRIRAIGYEEATINSGIYNRRVEGAWSFNQRGLYKQNGVDLIPRSGNTSGNSRYCNTFYFWNGLETNKNWQYNVVYAEDGKRKEVINFYDGILKPTQTATILNTDESAVIAQPIYDFIGRTSLQVLPAPQKSQGIRYYKPLHKNSAGLDYSYKDFDLDPIRGNQTTPQSPNIVEPDKLSPNGNLGAGYYYSTQNTNSQGINSPYIPDAKGYPYSRTIYKNDGSGRVKAVSGVGKEYFGNNGAMQHETKFLYGSPFQEELFMLFGNNVGFAEYYEKTVAIDANGQASAAIKDLSGRVIATSLAGDEPDNLLAIDTKPDKPITLKVHLNDLNEISEESLIVNKTLIAIGTTTYNFSYEIDQALFNNCGVNAQCAYDLEIYLLDEYGSRQKLKYKGTLVDEIKKEAITGTSLDGMPYEFSTKKVSTGSYQLVKKLTLNQEAVDKAVIKWKENQTCIPKRIIDPITSCNPDCESLCEESFMTAKDRDGVQYYITETGVHVAKVENDVVTTVIDQQEYTRIQGEIVACKDQCEAYDPTEPLMSECELKLTLLKQDMSPGGQYFDNLPDMYQPAPDVNTLNTSYDENGWLNTISDQEFYRLKDCFGSDEGKREGLFNELRKNWKPEYADILVSLHPEWCAYKTLCCGKAICDIQGEGDENVNRTNGNPSDDPSHSDCDPLTPADQTQINTWLTNTDFKKQSQDALIELGPNADASTRAEFTPQKLEDRARKFYEEYLKYQKVKSECSGLYLKSTDDSGFTSDGFAIRYPENFVFENLDPDHPENSENEFSCEKQAEEAADTFINKLKSKCDLATPSQEDELRKFVYNQYLEDCKDPAVTVDINEAIREYIRCSSQLPEACFLEALPEQTDESCACAKINNFVVDVNQSIDPNRTYEDIVSDANAANSQEIQDALDLVLDTTELGLKPNFSDWYKSCNKKPLYSWTGGNPSTPYELAKYFSCNETEKEEDPDTDCVTVINAYAQAIADAEFERLLNQKAEEYRQAYIAGCLAKAQYSEKFEMDYEYNEYHYTLYYYDQAGDLVATVPPDGIFQKDLKSGAVVHDSRILKPAIHQKAMEYLKDPDNNPFVHTQHLMVTNYQYNSLQNVITQKTPDGGISNFWYDALGRMAVSQNANQLTRKAYSYLQYDALGRTIEAGELLSPTPMDKVTAEDINDYNNPVANGGANLLLKWLDGKKRNERTLSFYDEVNTAIIPNNHPAYQSQNNLRNRISAVVYDNTGDSYDDSTNTPPSQREIPLKYDALTHYTYDVLGNVETLWQENRAIPGAFAQHRVKRLDYTYDLVSGNVNQVSYQKDKEDQLMHRYSYDADNRLVKVRTSVDDMIWETEARYFYYAHGPLAREEIGDKIVFANDYIYDIRGWITAMNSSMVDAKRDAGKDGMKGGLNENIGRDPFAFSLHYYKDHYQPISSSSNNVIARNFDAIDILNPNDSRDLYNGNIAKMVTSLKNLAQEPIEVMANAYRYDQLNRIKSSKPYWDKGSNKPLNDNAFTTDNARNESEFYNANYWFDGNGNIERLQRNSITSAYLSNEKMDDMTYGYNKVNSPVPKTTANVLTANAKVNNQLFEVEDAITTAGYDIDIESGQTANNYTYDEIGRLVQDRQENIKTINWNVSNKVTSFIQTDKDADVVFYYGPLGNRIGKLVKSKDQNTGIYDPTKDTETYYMLDAQGNPIAIYKYNTNTGKLTLEDFILYGNKRLGTNTQNKTMN</sequence>
<name>A0A3E1Q9J8_9FLAO</name>
<protein>
    <submittedName>
        <fullName evidence="2">RHS repeat protein</fullName>
    </submittedName>
</protein>
<feature type="region of interest" description="Disordered" evidence="1">
    <location>
        <begin position="918"/>
        <end position="939"/>
    </location>
</feature>
<evidence type="ECO:0000313" key="2">
    <source>
        <dbReference type="EMBL" id="RFN58801.1"/>
    </source>
</evidence>
<keyword evidence="3" id="KW-1185">Reference proteome</keyword>
<gene>
    <name evidence="2" type="ORF">DZ858_01595</name>
</gene>